<feature type="domain" description="Calcineurin-like phosphoesterase" evidence="6">
    <location>
        <begin position="74"/>
        <end position="292"/>
    </location>
</feature>
<comment type="similarity">
    <text evidence="1 5">Belongs to the 5'-nucleotidase family.</text>
</comment>
<keyword evidence="5" id="KW-0378">Hydrolase</keyword>
<dbReference type="GO" id="GO:0046872">
    <property type="term" value="F:metal ion binding"/>
    <property type="evidence" value="ECO:0007669"/>
    <property type="project" value="UniProtKB-KW"/>
</dbReference>
<dbReference type="Gene3D" id="3.60.21.10">
    <property type="match status" value="1"/>
</dbReference>
<accession>A0A348HHT4</accession>
<dbReference type="PRINTS" id="PR01607">
    <property type="entry name" value="APYRASEFAMLY"/>
</dbReference>
<dbReference type="Pfam" id="PF00149">
    <property type="entry name" value="Metallophos"/>
    <property type="match status" value="1"/>
</dbReference>
<dbReference type="PANTHER" id="PTHR11575">
    <property type="entry name" value="5'-NUCLEOTIDASE-RELATED"/>
    <property type="match status" value="1"/>
</dbReference>
<dbReference type="Pfam" id="PF02872">
    <property type="entry name" value="5_nucleotid_C"/>
    <property type="match status" value="1"/>
</dbReference>
<protein>
    <submittedName>
        <fullName evidence="8">5'-nucleotidase/2',3'-cyclic phosphodiesterase</fullName>
    </submittedName>
</protein>
<reference evidence="8 9" key="1">
    <citation type="submission" date="2018-09" db="EMBL/GenBank/DDBJ databases">
        <title>Zymobacter palmae IAM14233 (=T109) whole genome analysis.</title>
        <authorList>
            <person name="Yanase H."/>
        </authorList>
    </citation>
    <scope>NUCLEOTIDE SEQUENCE [LARGE SCALE GENOMIC DNA]</scope>
    <source>
        <strain evidence="8 9">IAM14233</strain>
    </source>
</reference>
<dbReference type="PROSITE" id="PS00786">
    <property type="entry name" value="5_NUCLEOTIDASE_2"/>
    <property type="match status" value="1"/>
</dbReference>
<dbReference type="NCBIfam" id="NF007109">
    <property type="entry name" value="PRK09558.1"/>
    <property type="match status" value="1"/>
</dbReference>
<dbReference type="SUPFAM" id="SSF56300">
    <property type="entry name" value="Metallo-dependent phosphatases"/>
    <property type="match status" value="1"/>
</dbReference>
<dbReference type="Proteomes" id="UP000267342">
    <property type="component" value="Chromosome"/>
</dbReference>
<dbReference type="GO" id="GO:0009166">
    <property type="term" value="P:nucleotide catabolic process"/>
    <property type="evidence" value="ECO:0007669"/>
    <property type="project" value="InterPro"/>
</dbReference>
<dbReference type="PROSITE" id="PS00785">
    <property type="entry name" value="5_NUCLEOTIDASE_1"/>
    <property type="match status" value="1"/>
</dbReference>
<feature type="domain" description="5'-Nucleotidase C-terminal" evidence="7">
    <location>
        <begin position="403"/>
        <end position="548"/>
    </location>
</feature>
<keyword evidence="2" id="KW-0479">Metal-binding</keyword>
<dbReference type="GO" id="GO:0008768">
    <property type="term" value="F:UDP-sugar diphosphatase activity"/>
    <property type="evidence" value="ECO:0007669"/>
    <property type="project" value="TreeGrafter"/>
</dbReference>
<name>A0A348HHT4_9GAMM</name>
<keyword evidence="9" id="KW-1185">Reference proteome</keyword>
<dbReference type="InterPro" id="IPR036907">
    <property type="entry name" value="5'-Nucleotdase_C_sf"/>
</dbReference>
<evidence type="ECO:0000259" key="6">
    <source>
        <dbReference type="Pfam" id="PF00149"/>
    </source>
</evidence>
<dbReference type="KEGG" id="zpl:ZBT109_2456"/>
<evidence type="ECO:0000256" key="5">
    <source>
        <dbReference type="RuleBase" id="RU362119"/>
    </source>
</evidence>
<dbReference type="InterPro" id="IPR008334">
    <property type="entry name" value="5'-Nucleotdase_C"/>
</dbReference>
<dbReference type="Gene3D" id="3.90.780.10">
    <property type="entry name" value="5'-Nucleotidase, C-terminal domain"/>
    <property type="match status" value="1"/>
</dbReference>
<dbReference type="InterPro" id="IPR006146">
    <property type="entry name" value="5'-Nucleotdase_CS"/>
</dbReference>
<dbReference type="GO" id="GO:0008253">
    <property type="term" value="F:5'-nucleotidase activity"/>
    <property type="evidence" value="ECO:0007669"/>
    <property type="project" value="TreeGrafter"/>
</dbReference>
<dbReference type="AlphaFoldDB" id="A0A348HHT4"/>
<evidence type="ECO:0000256" key="2">
    <source>
        <dbReference type="ARBA" id="ARBA00022723"/>
    </source>
</evidence>
<dbReference type="PANTHER" id="PTHR11575:SF46">
    <property type="entry name" value="PROTEIN USHA"/>
    <property type="match status" value="1"/>
</dbReference>
<evidence type="ECO:0000256" key="3">
    <source>
        <dbReference type="ARBA" id="ARBA00022729"/>
    </source>
</evidence>
<evidence type="ECO:0000313" key="8">
    <source>
        <dbReference type="EMBL" id="BBG31186.1"/>
    </source>
</evidence>
<dbReference type="EMBL" id="AP018933">
    <property type="protein sequence ID" value="BBG31186.1"/>
    <property type="molecule type" value="Genomic_DNA"/>
</dbReference>
<dbReference type="STRING" id="1123510.GCA_000620025_02131"/>
<keyword evidence="4 5" id="KW-0547">Nucleotide-binding</keyword>
<dbReference type="InterPro" id="IPR006179">
    <property type="entry name" value="5_nucleotidase/apyrase"/>
</dbReference>
<evidence type="ECO:0000313" key="9">
    <source>
        <dbReference type="Proteomes" id="UP000267342"/>
    </source>
</evidence>
<dbReference type="InterPro" id="IPR004843">
    <property type="entry name" value="Calcineurin-like_PHP"/>
</dbReference>
<evidence type="ECO:0000256" key="4">
    <source>
        <dbReference type="ARBA" id="ARBA00022741"/>
    </source>
</evidence>
<dbReference type="InterPro" id="IPR029052">
    <property type="entry name" value="Metallo-depent_PP-like"/>
</dbReference>
<dbReference type="GO" id="GO:0000166">
    <property type="term" value="F:nucleotide binding"/>
    <property type="evidence" value="ECO:0007669"/>
    <property type="project" value="UniProtKB-KW"/>
</dbReference>
<sequence>MLHGRQKCFIMRACAIPDMSCTGSAFHYPAAEKLAVRPIRSALLAFSLSFLAACSTSTPAPTTPDKGDAPKRITILHTNDHHGRFWHNDHDEYGLSAQKTVVDAVRAEVEAQGGSVLLFSGGDINTGVPASDMQDAEPDFKGMRMIGYDAMSLGNHEFDNTLDVLRKQIEWAGFPVLSANIYRKGTNEHAFQPYAIFERQGLKIAVIGLTTEDTWKFSDPTHTEGLEFRSTQQAARDVIAELKKDVHPDVIIAVTHMGHYPNGEHGVAAPGDVELARAMPEGDLSMIVGGHSQNPVCMLSENVRDLNYVPGTPCAPDRQNGTWIVQAHEWGKYVGRADFVYKDGQFVLEHYQLIPVNLNHEVKDEQGKPVRKYYTHRIEEDPQMLNFLTPYQQHAHAMLERQVGTSDRSFGGERLEVRGRQAPLAQLVLAGYLESVPGDLALMNGGGMRDALENTTIRVGDLYRVLPFGSTVVRITMNGQELAQYLDAATAIPSGAGGFAQLRKVTVVQNAKGLARYRINGKPLSAKRRYTLVTNSFVARGGDGYPTIDTHPTYVDRGVIDIDTLIHYVEHHPALKVSDFTPENHY</sequence>
<dbReference type="SUPFAM" id="SSF55816">
    <property type="entry name" value="5'-nucleotidase (syn. UDP-sugar hydrolase), C-terminal domain"/>
    <property type="match status" value="1"/>
</dbReference>
<keyword evidence="3" id="KW-0732">Signal</keyword>
<dbReference type="GO" id="GO:0030288">
    <property type="term" value="C:outer membrane-bounded periplasmic space"/>
    <property type="evidence" value="ECO:0007669"/>
    <property type="project" value="TreeGrafter"/>
</dbReference>
<organism evidence="8 9">
    <name type="scientific">Zymobacter palmae</name>
    <dbReference type="NCBI Taxonomy" id="33074"/>
    <lineage>
        <taxon>Bacteria</taxon>
        <taxon>Pseudomonadati</taxon>
        <taxon>Pseudomonadota</taxon>
        <taxon>Gammaproteobacteria</taxon>
        <taxon>Oceanospirillales</taxon>
        <taxon>Halomonadaceae</taxon>
        <taxon>Zymobacter group</taxon>
        <taxon>Zymobacter</taxon>
    </lineage>
</organism>
<gene>
    <name evidence="8" type="ORF">ZBT109_2456</name>
</gene>
<evidence type="ECO:0000256" key="1">
    <source>
        <dbReference type="ARBA" id="ARBA00006654"/>
    </source>
</evidence>
<proteinExistence type="inferred from homology"/>
<evidence type="ECO:0000259" key="7">
    <source>
        <dbReference type="Pfam" id="PF02872"/>
    </source>
</evidence>